<evidence type="ECO:0000313" key="1">
    <source>
        <dbReference type="EMBL" id="OAP47737.1"/>
    </source>
</evidence>
<reference evidence="1 2" key="1">
    <citation type="submission" date="2015-11" db="EMBL/GenBank/DDBJ databases">
        <title>Ensifer anhuiense sp. nov., an effective nitrogen fixation bacterium with Glycine soja.</title>
        <authorList>
            <person name="Yan H."/>
            <person name="Chen W."/>
        </authorList>
    </citation>
    <scope>NUCLEOTIDE SEQUENCE [LARGE SCALE GENOMIC DNA]</scope>
    <source>
        <strain evidence="1 2">LMG 7837</strain>
    </source>
</reference>
<dbReference type="Proteomes" id="UP000078507">
    <property type="component" value="Unassembled WGS sequence"/>
</dbReference>
<sequence>MDQVTQQNAAMVEESTAATSRLADEAANLARLIARFKLEGGMAPRAAAPDSRPVASPARALSRKLAGAFGGRGAATAAAADWEEF</sequence>
<protein>
    <recommendedName>
        <fullName evidence="3">Chemotaxis protein</fullName>
    </recommendedName>
</protein>
<comment type="caution">
    <text evidence="1">The sequence shown here is derived from an EMBL/GenBank/DDBJ whole genome shotgun (WGS) entry which is preliminary data.</text>
</comment>
<evidence type="ECO:0000313" key="2">
    <source>
        <dbReference type="Proteomes" id="UP000078507"/>
    </source>
</evidence>
<evidence type="ECO:0008006" key="3">
    <source>
        <dbReference type="Google" id="ProtNLM"/>
    </source>
</evidence>
<accession>A0A178YK04</accession>
<dbReference type="STRING" id="36856.ATB98_03865"/>
<dbReference type="EMBL" id="LNQB01000064">
    <property type="protein sequence ID" value="OAP47737.1"/>
    <property type="molecule type" value="Genomic_DNA"/>
</dbReference>
<dbReference type="AlphaFoldDB" id="A0A178YK04"/>
<keyword evidence="2" id="KW-1185">Reference proteome</keyword>
<proteinExistence type="predicted"/>
<gene>
    <name evidence="1" type="ORF">ATB98_03865</name>
</gene>
<organism evidence="1 2">
    <name type="scientific">Sinorhizobium saheli</name>
    <dbReference type="NCBI Taxonomy" id="36856"/>
    <lineage>
        <taxon>Bacteria</taxon>
        <taxon>Pseudomonadati</taxon>
        <taxon>Pseudomonadota</taxon>
        <taxon>Alphaproteobacteria</taxon>
        <taxon>Hyphomicrobiales</taxon>
        <taxon>Rhizobiaceae</taxon>
        <taxon>Sinorhizobium/Ensifer group</taxon>
        <taxon>Sinorhizobium</taxon>
    </lineage>
</organism>
<name>A0A178YK04_SINSA</name>